<dbReference type="InterPro" id="IPR019587">
    <property type="entry name" value="Polyketide_cyclase/dehydratase"/>
</dbReference>
<evidence type="ECO:0000313" key="4">
    <source>
        <dbReference type="Proteomes" id="UP000467201"/>
    </source>
</evidence>
<gene>
    <name evidence="2" type="ORF">AWC01_09700</name>
    <name evidence="1" type="ORF">MDOR_05040</name>
</gene>
<dbReference type="OrthoDB" id="5182747at2"/>
<dbReference type="EMBL" id="LQOS01000025">
    <property type="protein sequence ID" value="ORV41669.1"/>
    <property type="molecule type" value="Genomic_DNA"/>
</dbReference>
<dbReference type="InterPro" id="IPR023393">
    <property type="entry name" value="START-like_dom_sf"/>
</dbReference>
<reference evidence="2 3" key="1">
    <citation type="submission" date="2016-01" db="EMBL/GenBank/DDBJ databases">
        <title>The new phylogeny of the genus Mycobacterium.</title>
        <authorList>
            <person name="Tarcisio F."/>
            <person name="Conor M."/>
            <person name="Antonella G."/>
            <person name="Elisabetta G."/>
            <person name="Giulia F.S."/>
            <person name="Sara T."/>
            <person name="Anna F."/>
            <person name="Clotilde B."/>
            <person name="Roberto B."/>
            <person name="Veronica D.S."/>
            <person name="Fabio R."/>
            <person name="Monica P."/>
            <person name="Olivier J."/>
            <person name="Enrico T."/>
            <person name="Nicola S."/>
        </authorList>
    </citation>
    <scope>NUCLEOTIDE SEQUENCE [LARGE SCALE GENOMIC DNA]</scope>
    <source>
        <strain evidence="2 3">DSM 44339</strain>
    </source>
</reference>
<dbReference type="Pfam" id="PF10604">
    <property type="entry name" value="Polyketide_cyc2"/>
    <property type="match status" value="1"/>
</dbReference>
<organism evidence="2 3">
    <name type="scientific">Mycolicibacterium doricum</name>
    <dbReference type="NCBI Taxonomy" id="126673"/>
    <lineage>
        <taxon>Bacteria</taxon>
        <taxon>Bacillati</taxon>
        <taxon>Actinomycetota</taxon>
        <taxon>Actinomycetes</taxon>
        <taxon>Mycobacteriales</taxon>
        <taxon>Mycobacteriaceae</taxon>
        <taxon>Mycolicibacterium</taxon>
    </lineage>
</organism>
<accession>A0A1X1TAY2</accession>
<name>A0A1X1TAY2_9MYCO</name>
<dbReference type="Gene3D" id="3.30.530.20">
    <property type="match status" value="1"/>
</dbReference>
<dbReference type="Proteomes" id="UP000467201">
    <property type="component" value="Chromosome"/>
</dbReference>
<proteinExistence type="predicted"/>
<evidence type="ECO:0000313" key="2">
    <source>
        <dbReference type="EMBL" id="ORV41669.1"/>
    </source>
</evidence>
<reference evidence="1" key="3">
    <citation type="submission" date="2020-02" db="EMBL/GenBank/DDBJ databases">
        <authorList>
            <person name="Matsumoto Y."/>
            <person name="Motooka D."/>
            <person name="Nakamura S."/>
        </authorList>
    </citation>
    <scope>NUCLEOTIDE SEQUENCE</scope>
    <source>
        <strain evidence="1">JCM 12405</strain>
    </source>
</reference>
<reference evidence="1 4" key="2">
    <citation type="journal article" date="2019" name="Emerg. Microbes Infect.">
        <title>Comprehensive subspecies identification of 175 nontuberculous mycobacteria species based on 7547 genomic profiles.</title>
        <authorList>
            <person name="Matsumoto Y."/>
            <person name="Kinjo T."/>
            <person name="Motooka D."/>
            <person name="Nabeya D."/>
            <person name="Jung N."/>
            <person name="Uechi K."/>
            <person name="Horii T."/>
            <person name="Iida T."/>
            <person name="Fujita J."/>
            <person name="Nakamura S."/>
        </authorList>
    </citation>
    <scope>NUCLEOTIDE SEQUENCE [LARGE SCALE GENOMIC DNA]</scope>
    <source>
        <strain evidence="1 4">JCM 12405</strain>
    </source>
</reference>
<dbReference type="KEGG" id="mdr:MDOR_05040"/>
<protein>
    <submittedName>
        <fullName evidence="2">Cyclase</fullName>
    </submittedName>
    <submittedName>
        <fullName evidence="1">MxaD family protein</fullName>
    </submittedName>
</protein>
<keyword evidence="3" id="KW-1185">Reference proteome</keyword>
<dbReference type="CDD" id="cd07821">
    <property type="entry name" value="PYR_PYL_RCAR_like"/>
    <property type="match status" value="1"/>
</dbReference>
<dbReference type="Proteomes" id="UP000193564">
    <property type="component" value="Unassembled WGS sequence"/>
</dbReference>
<dbReference type="STRING" id="126673.AWC01_09700"/>
<dbReference type="AlphaFoldDB" id="A0A1X1TAY2"/>
<evidence type="ECO:0000313" key="1">
    <source>
        <dbReference type="EMBL" id="BBZ06335.1"/>
    </source>
</evidence>
<dbReference type="SUPFAM" id="SSF55961">
    <property type="entry name" value="Bet v1-like"/>
    <property type="match status" value="1"/>
</dbReference>
<dbReference type="RefSeq" id="WP_085190405.1">
    <property type="nucleotide sequence ID" value="NZ_AP022605.1"/>
</dbReference>
<dbReference type="EMBL" id="AP022605">
    <property type="protein sequence ID" value="BBZ06335.1"/>
    <property type="molecule type" value="Genomic_DNA"/>
</dbReference>
<sequence>MVAQISRRRTVRADPQRVWDVLADFGAIGDWMSAVDHSCVLSTDPDGPVGTTRRVQIRRVTLVETITEFDAPTTLAYDIAGVPRWMRRLNNRWTVRPERPGATTVTLTTSVDLGPGRVRALAGRLVGLLMAQLSNTMLAGLATRSETTHV</sequence>
<evidence type="ECO:0000313" key="3">
    <source>
        <dbReference type="Proteomes" id="UP000193564"/>
    </source>
</evidence>